<dbReference type="Gene3D" id="3.30.160.60">
    <property type="entry name" value="Classic Zinc Finger"/>
    <property type="match status" value="2"/>
</dbReference>
<feature type="region of interest" description="Disordered" evidence="6">
    <location>
        <begin position="558"/>
        <end position="586"/>
    </location>
</feature>
<evidence type="ECO:0000256" key="1">
    <source>
        <dbReference type="ARBA" id="ARBA00022723"/>
    </source>
</evidence>
<feature type="compositionally biased region" description="Basic and acidic residues" evidence="6">
    <location>
        <begin position="265"/>
        <end position="276"/>
    </location>
</feature>
<dbReference type="PROSITE" id="PS00028">
    <property type="entry name" value="ZINC_FINGER_C2H2_1"/>
    <property type="match status" value="2"/>
</dbReference>
<organism evidence="8 9">
    <name type="scientific">Elysia marginata</name>
    <dbReference type="NCBI Taxonomy" id="1093978"/>
    <lineage>
        <taxon>Eukaryota</taxon>
        <taxon>Metazoa</taxon>
        <taxon>Spiralia</taxon>
        <taxon>Lophotrochozoa</taxon>
        <taxon>Mollusca</taxon>
        <taxon>Gastropoda</taxon>
        <taxon>Heterobranchia</taxon>
        <taxon>Euthyneura</taxon>
        <taxon>Panpulmonata</taxon>
        <taxon>Sacoglossa</taxon>
        <taxon>Placobranchoidea</taxon>
        <taxon>Plakobranchidae</taxon>
        <taxon>Elysia</taxon>
    </lineage>
</organism>
<feature type="compositionally biased region" description="Low complexity" evidence="6">
    <location>
        <begin position="856"/>
        <end position="870"/>
    </location>
</feature>
<feature type="compositionally biased region" description="Basic and acidic residues" evidence="6">
    <location>
        <begin position="501"/>
        <end position="514"/>
    </location>
</feature>
<feature type="region of interest" description="Disordered" evidence="6">
    <location>
        <begin position="248"/>
        <end position="432"/>
    </location>
</feature>
<feature type="compositionally biased region" description="Polar residues" evidence="6">
    <location>
        <begin position="721"/>
        <end position="740"/>
    </location>
</feature>
<evidence type="ECO:0000259" key="7">
    <source>
        <dbReference type="PROSITE" id="PS50157"/>
    </source>
</evidence>
<protein>
    <submittedName>
        <fullName evidence="8">Histone H4 transcription factor</fullName>
    </submittedName>
</protein>
<feature type="compositionally biased region" description="Polar residues" evidence="6">
    <location>
        <begin position="486"/>
        <end position="498"/>
    </location>
</feature>
<accession>A0AAV4FWX1</accession>
<feature type="region of interest" description="Disordered" evidence="6">
    <location>
        <begin position="822"/>
        <end position="887"/>
    </location>
</feature>
<feature type="compositionally biased region" description="Polar residues" evidence="6">
    <location>
        <begin position="679"/>
        <end position="688"/>
    </location>
</feature>
<feature type="compositionally biased region" description="Polar residues" evidence="6">
    <location>
        <begin position="416"/>
        <end position="432"/>
    </location>
</feature>
<feature type="compositionally biased region" description="Polar residues" evidence="6">
    <location>
        <begin position="558"/>
        <end position="576"/>
    </location>
</feature>
<keyword evidence="3 5" id="KW-0863">Zinc-finger</keyword>
<feature type="compositionally biased region" description="Basic residues" evidence="6">
    <location>
        <begin position="394"/>
        <end position="403"/>
    </location>
</feature>
<dbReference type="PANTHER" id="PTHR24403">
    <property type="entry name" value="ZINC FINGER PROTEIN"/>
    <property type="match status" value="1"/>
</dbReference>
<dbReference type="GO" id="GO:0005634">
    <property type="term" value="C:nucleus"/>
    <property type="evidence" value="ECO:0007669"/>
    <property type="project" value="TreeGrafter"/>
</dbReference>
<feature type="domain" description="C2H2-type" evidence="7">
    <location>
        <begin position="183"/>
        <end position="211"/>
    </location>
</feature>
<dbReference type="Proteomes" id="UP000762676">
    <property type="component" value="Unassembled WGS sequence"/>
</dbReference>
<evidence type="ECO:0000313" key="9">
    <source>
        <dbReference type="Proteomes" id="UP000762676"/>
    </source>
</evidence>
<dbReference type="SUPFAM" id="SSF57667">
    <property type="entry name" value="beta-beta-alpha zinc fingers"/>
    <property type="match status" value="2"/>
</dbReference>
<proteinExistence type="predicted"/>
<keyword evidence="2" id="KW-0677">Repeat</keyword>
<feature type="compositionally biased region" description="Polar residues" evidence="6">
    <location>
        <begin position="460"/>
        <end position="477"/>
    </location>
</feature>
<feature type="compositionally biased region" description="Low complexity" evidence="6">
    <location>
        <begin position="1313"/>
        <end position="1328"/>
    </location>
</feature>
<keyword evidence="4" id="KW-0862">Zinc</keyword>
<gene>
    <name evidence="8" type="ORF">ElyMa_005823900</name>
</gene>
<feature type="domain" description="C2H2-type" evidence="7">
    <location>
        <begin position="47"/>
        <end position="75"/>
    </location>
</feature>
<feature type="compositionally biased region" description="Polar residues" evidence="6">
    <location>
        <begin position="871"/>
        <end position="881"/>
    </location>
</feature>
<name>A0AAV4FWX1_9GAST</name>
<dbReference type="InterPro" id="IPR050688">
    <property type="entry name" value="Zinc_finger/UBP_domain"/>
</dbReference>
<feature type="region of interest" description="Disordered" evidence="6">
    <location>
        <begin position="666"/>
        <end position="742"/>
    </location>
</feature>
<feature type="region of interest" description="Disordered" evidence="6">
    <location>
        <begin position="1247"/>
        <end position="1386"/>
    </location>
</feature>
<feature type="compositionally biased region" description="Acidic residues" evidence="6">
    <location>
        <begin position="255"/>
        <end position="264"/>
    </location>
</feature>
<keyword evidence="9" id="KW-1185">Reference proteome</keyword>
<reference evidence="8 9" key="1">
    <citation type="journal article" date="2021" name="Elife">
        <title>Chloroplast acquisition without the gene transfer in kleptoplastic sea slugs, Plakobranchus ocellatus.</title>
        <authorList>
            <person name="Maeda T."/>
            <person name="Takahashi S."/>
            <person name="Yoshida T."/>
            <person name="Shimamura S."/>
            <person name="Takaki Y."/>
            <person name="Nagai Y."/>
            <person name="Toyoda A."/>
            <person name="Suzuki Y."/>
            <person name="Arimoto A."/>
            <person name="Ishii H."/>
            <person name="Satoh N."/>
            <person name="Nishiyama T."/>
            <person name="Hasebe M."/>
            <person name="Maruyama T."/>
            <person name="Minagawa J."/>
            <person name="Obokata J."/>
            <person name="Shigenobu S."/>
        </authorList>
    </citation>
    <scope>NUCLEOTIDE SEQUENCE [LARGE SCALE GENOMIC DNA]</scope>
</reference>
<feature type="compositionally biased region" description="Low complexity" evidence="6">
    <location>
        <begin position="958"/>
        <end position="982"/>
    </location>
</feature>
<keyword evidence="1" id="KW-0479">Metal-binding</keyword>
<feature type="region of interest" description="Disordered" evidence="6">
    <location>
        <begin position="629"/>
        <end position="653"/>
    </location>
</feature>
<dbReference type="InterPro" id="IPR013087">
    <property type="entry name" value="Znf_C2H2_type"/>
</dbReference>
<evidence type="ECO:0000256" key="5">
    <source>
        <dbReference type="PROSITE-ProRule" id="PRU00042"/>
    </source>
</evidence>
<dbReference type="GO" id="GO:0008270">
    <property type="term" value="F:zinc ion binding"/>
    <property type="evidence" value="ECO:0007669"/>
    <property type="project" value="UniProtKB-KW"/>
</dbReference>
<feature type="region of interest" description="Disordered" evidence="6">
    <location>
        <begin position="445"/>
        <end position="543"/>
    </location>
</feature>
<feature type="region of interest" description="Disordered" evidence="6">
    <location>
        <begin position="954"/>
        <end position="982"/>
    </location>
</feature>
<dbReference type="InterPro" id="IPR036236">
    <property type="entry name" value="Znf_C2H2_sf"/>
</dbReference>
<dbReference type="PANTHER" id="PTHR24403:SF105">
    <property type="entry name" value="ZINC FINGER PROTEIN 2-LIKE ISOFORM X1"/>
    <property type="match status" value="1"/>
</dbReference>
<feature type="compositionally biased region" description="Polar residues" evidence="6">
    <location>
        <begin position="701"/>
        <end position="713"/>
    </location>
</feature>
<evidence type="ECO:0000313" key="8">
    <source>
        <dbReference type="EMBL" id="GFR77401.1"/>
    </source>
</evidence>
<feature type="compositionally biased region" description="Polar residues" evidence="6">
    <location>
        <begin position="339"/>
        <end position="350"/>
    </location>
</feature>
<feature type="compositionally biased region" description="Acidic residues" evidence="6">
    <location>
        <begin position="125"/>
        <end position="141"/>
    </location>
</feature>
<sequence>MMMMMMMMNLKKKKEEEEEEEEAAAERIQHTSLPVIKPLYINTLNHYKCPLCDMTCPSPSGVRDHVRYRHSEERSYHCSHCDYKAKTAADLRNHLLTCTQSGETNGAQARKAKTLPLEENSNEATSEDEDEEQEEEEEEEEASSKLNQNIKKQIQLAEKENGTRHHKIRHTHLGERRGGDPPFQCHLCQKYYKRGSVLTLHLKEVHSYTWPSGHRRFRYKLHEDGFWRLQTVRLESVEVSEQLLGKKIRSRQGSDDDDSDDDSDDSQRLTIDESGKRGNRNAKAGPAKSSKTNSRTKKSGSQVETRSSPRKGRASAEHLSSNHPSLESQKDKNTDVSREGSSCEVQSETSLESEQEPGNDASRKNTRRRCKRKRIASEEEGADNCNTDSLCNHDRRRPGKKTKTIAQDPSPELGISTRSSPSKTANGKANGSDKSLILLAAAAAGLDTQSDQIKEDTDTQGKQLSMPSIDDFSSAQAVSHLGADGESQTDSDAVSSNKCYVELHSEDQSKDTQINHRKAKSSPVPSGGKKADSGRPVRKGRAMPTRFSTRRSNIFQELSQSSSTPVFRGSSATSRFSPKAAKDKELECERVDMSPAAASTISSSSAWMPPSVEGFESLVDESDAASACATPRYGTDTDFSEFNPDSPGSSTSVYAINPQYIQMMKERLQQQQRQQQQQCSQVSEVSGSETPAEPPEPPAASITSVLSSQNSDPVTGDLSHHQSSTSAESADPVISSTNSDLPREAPAAAFAHHREDTNDSWFALLTQAELCREEQQRQQLPESSPSQYAEVIVGSGSQLSSLAGVGACMVEQEAGHLVEPLQQQREQEDENQTYHHHHHLHIQQQQETQPYSTIVSPSTNTYTSTSMSTSPRKATTSSSLSPPKAMFPSPEKSFFTIGWELGAGVSPIKQEFKFLVPPEDVSRPSVKFDHSLERDSVVAEIELKCDEDAGLNFERDTANSSSTNKSSAGDSNSNNGSIAASSQVASAPNLGLESEEGRLETLQAVSNIASISTTVVSDPPVGTSLPAVTAEEGEKVVVLNDTGIVMCGDATDASAPQELYQVVEGPNGEYQIMGLTSADLYNFVDSEGRSVVFSQTADATGIDNSTDQVVTNCTDSSFVAVDKSTGLVLHGVETVQDGSGCISGTHNNSSQDVDKEGETTPCKIDTASGDTGLELTSQNMPCLNPQNSEVAVGSGNIQTEGDTIEGISSVDQTCAVVVELGAASLQSHNAYTCSIRKPGQVDYVETDSQGNLDSNVKDRGKVLGDLSTTSSSDDAETLNAEEVVSEPGGLRDTDSTTRQGQEDGETKEEGQASRNVNNNNSSEVNGANVRDDDEVDKKDDNNDDKDGSGLYNLQMLGDVALSSDGPVEASRDNTLQSTDEGTDELC</sequence>
<feature type="region of interest" description="Disordered" evidence="6">
    <location>
        <begin position="103"/>
        <end position="178"/>
    </location>
</feature>
<evidence type="ECO:0000256" key="6">
    <source>
        <dbReference type="SAM" id="MobiDB-lite"/>
    </source>
</evidence>
<evidence type="ECO:0000256" key="2">
    <source>
        <dbReference type="ARBA" id="ARBA00022737"/>
    </source>
</evidence>
<dbReference type="PROSITE" id="PS50157">
    <property type="entry name" value="ZINC_FINGER_C2H2_2"/>
    <property type="match status" value="2"/>
</dbReference>
<feature type="compositionally biased region" description="Basic and acidic residues" evidence="6">
    <location>
        <begin position="328"/>
        <end position="338"/>
    </location>
</feature>
<feature type="compositionally biased region" description="Basic residues" evidence="6">
    <location>
        <begin position="364"/>
        <end position="374"/>
    </location>
</feature>
<dbReference type="GO" id="GO:0045944">
    <property type="term" value="P:positive regulation of transcription by RNA polymerase II"/>
    <property type="evidence" value="ECO:0007669"/>
    <property type="project" value="TreeGrafter"/>
</dbReference>
<comment type="caution">
    <text evidence="8">The sequence shown here is derived from an EMBL/GenBank/DDBJ whole genome shotgun (WGS) entry which is preliminary data.</text>
</comment>
<evidence type="ECO:0000256" key="3">
    <source>
        <dbReference type="ARBA" id="ARBA00022771"/>
    </source>
</evidence>
<dbReference type="SMART" id="SM00355">
    <property type="entry name" value="ZnF_C2H2"/>
    <property type="match status" value="3"/>
</dbReference>
<feature type="compositionally biased region" description="Low complexity" evidence="6">
    <location>
        <begin position="669"/>
        <end position="678"/>
    </location>
</feature>
<dbReference type="EMBL" id="BMAT01011686">
    <property type="protein sequence ID" value="GFR77401.1"/>
    <property type="molecule type" value="Genomic_DNA"/>
</dbReference>
<feature type="compositionally biased region" description="Polar residues" evidence="6">
    <location>
        <begin position="318"/>
        <end position="327"/>
    </location>
</feature>
<feature type="compositionally biased region" description="Basic and acidic residues" evidence="6">
    <location>
        <begin position="1335"/>
        <end position="1347"/>
    </location>
</feature>
<evidence type="ECO:0000256" key="4">
    <source>
        <dbReference type="ARBA" id="ARBA00022833"/>
    </source>
</evidence>